<dbReference type="SUPFAM" id="SSF50978">
    <property type="entry name" value="WD40 repeat-like"/>
    <property type="match status" value="3"/>
</dbReference>
<dbReference type="SUPFAM" id="SSF52540">
    <property type="entry name" value="P-loop containing nucleoside triphosphate hydrolases"/>
    <property type="match status" value="1"/>
</dbReference>
<keyword evidence="1 5" id="KW-0853">WD repeat</keyword>
<dbReference type="Pfam" id="PF20703">
    <property type="entry name" value="nSTAND1"/>
    <property type="match status" value="1"/>
</dbReference>
<evidence type="ECO:0000256" key="6">
    <source>
        <dbReference type="PROSITE-ProRule" id="PRU10141"/>
    </source>
</evidence>
<reference evidence="9 10" key="1">
    <citation type="submission" date="2019-10" db="EMBL/GenBank/DDBJ databases">
        <title>A soil myxobacterium in the family Polyangiaceae.</title>
        <authorList>
            <person name="Li Y."/>
            <person name="Wang J."/>
        </authorList>
    </citation>
    <scope>NUCLEOTIDE SEQUENCE [LARGE SCALE GENOMIC DNA]</scope>
    <source>
        <strain evidence="9 10">DSM 14734</strain>
    </source>
</reference>
<dbReference type="SUPFAM" id="SSF56112">
    <property type="entry name" value="Protein kinase-like (PK-like)"/>
    <property type="match status" value="1"/>
</dbReference>
<evidence type="ECO:0000256" key="5">
    <source>
        <dbReference type="PROSITE-ProRule" id="PRU00221"/>
    </source>
</evidence>
<dbReference type="PROSITE" id="PS00107">
    <property type="entry name" value="PROTEIN_KINASE_ATP"/>
    <property type="match status" value="1"/>
</dbReference>
<dbReference type="CDD" id="cd14014">
    <property type="entry name" value="STKc_PknB_like"/>
    <property type="match status" value="1"/>
</dbReference>
<keyword evidence="2" id="KW-0677">Repeat</keyword>
<evidence type="ECO:0000259" key="8">
    <source>
        <dbReference type="PROSITE" id="PS50011"/>
    </source>
</evidence>
<feature type="binding site" evidence="6">
    <location>
        <position position="79"/>
    </location>
    <ligand>
        <name>ATP</name>
        <dbReference type="ChEBI" id="CHEBI:30616"/>
    </ligand>
</feature>
<dbReference type="GO" id="GO:0005524">
    <property type="term" value="F:ATP binding"/>
    <property type="evidence" value="ECO:0007669"/>
    <property type="project" value="UniProtKB-UniRule"/>
</dbReference>
<dbReference type="PROSITE" id="PS50082">
    <property type="entry name" value="WD_REPEATS_2"/>
    <property type="match status" value="10"/>
</dbReference>
<feature type="repeat" description="WD" evidence="5">
    <location>
        <begin position="991"/>
        <end position="1023"/>
    </location>
</feature>
<feature type="repeat" description="WD" evidence="5">
    <location>
        <begin position="1158"/>
        <end position="1190"/>
    </location>
</feature>
<dbReference type="InterPro" id="IPR000719">
    <property type="entry name" value="Prot_kinase_dom"/>
</dbReference>
<accession>A0A6N7Q180</accession>
<dbReference type="InterPro" id="IPR008271">
    <property type="entry name" value="Ser/Thr_kinase_AS"/>
</dbReference>
<dbReference type="PROSITE" id="PS50294">
    <property type="entry name" value="WD_REPEATS_REGION"/>
    <property type="match status" value="9"/>
</dbReference>
<dbReference type="InterPro" id="IPR017441">
    <property type="entry name" value="Protein_kinase_ATP_BS"/>
</dbReference>
<feature type="repeat" description="WD" evidence="5">
    <location>
        <begin position="1242"/>
        <end position="1274"/>
    </location>
</feature>
<dbReference type="PROSITE" id="PS50011">
    <property type="entry name" value="PROTEIN_KINASE_DOM"/>
    <property type="match status" value="1"/>
</dbReference>
<keyword evidence="4 6" id="KW-0067">ATP-binding</keyword>
<feature type="repeat" description="WD" evidence="5">
    <location>
        <begin position="1329"/>
        <end position="1363"/>
    </location>
</feature>
<dbReference type="InterPro" id="IPR049052">
    <property type="entry name" value="nSTAND1"/>
</dbReference>
<dbReference type="Gene3D" id="1.10.510.10">
    <property type="entry name" value="Transferase(Phosphotransferase) domain 1"/>
    <property type="match status" value="1"/>
</dbReference>
<evidence type="ECO:0000256" key="4">
    <source>
        <dbReference type="ARBA" id="ARBA00022840"/>
    </source>
</evidence>
<proteinExistence type="predicted"/>
<dbReference type="SMART" id="SM00320">
    <property type="entry name" value="WD40"/>
    <property type="match status" value="14"/>
</dbReference>
<feature type="repeat" description="WD" evidence="5">
    <location>
        <begin position="1200"/>
        <end position="1234"/>
    </location>
</feature>
<dbReference type="PROSITE" id="PS00108">
    <property type="entry name" value="PROTEIN_KINASE_ST"/>
    <property type="match status" value="1"/>
</dbReference>
<protein>
    <submittedName>
        <fullName evidence="9">Protein kinase</fullName>
    </submittedName>
</protein>
<feature type="domain" description="Protein kinase" evidence="8">
    <location>
        <begin position="50"/>
        <end position="308"/>
    </location>
</feature>
<dbReference type="Gene3D" id="3.30.200.20">
    <property type="entry name" value="Phosphorylase Kinase, domain 1"/>
    <property type="match status" value="1"/>
</dbReference>
<dbReference type="InterPro" id="IPR015943">
    <property type="entry name" value="WD40/YVTN_repeat-like_dom_sf"/>
</dbReference>
<keyword evidence="9" id="KW-0418">Kinase</keyword>
<dbReference type="InterPro" id="IPR011009">
    <property type="entry name" value="Kinase-like_dom_sf"/>
</dbReference>
<keyword evidence="9" id="KW-0808">Transferase</keyword>
<feature type="repeat" description="WD" evidence="5">
    <location>
        <begin position="908"/>
        <end position="939"/>
    </location>
</feature>
<dbReference type="GO" id="GO:0004672">
    <property type="term" value="F:protein kinase activity"/>
    <property type="evidence" value="ECO:0007669"/>
    <property type="project" value="InterPro"/>
</dbReference>
<evidence type="ECO:0000256" key="7">
    <source>
        <dbReference type="SAM" id="MobiDB-lite"/>
    </source>
</evidence>
<evidence type="ECO:0000256" key="3">
    <source>
        <dbReference type="ARBA" id="ARBA00022741"/>
    </source>
</evidence>
<dbReference type="Proteomes" id="UP000440224">
    <property type="component" value="Unassembled WGS sequence"/>
</dbReference>
<dbReference type="Pfam" id="PF00069">
    <property type="entry name" value="Pkinase"/>
    <property type="match status" value="1"/>
</dbReference>
<dbReference type="InterPro" id="IPR036322">
    <property type="entry name" value="WD40_repeat_dom_sf"/>
</dbReference>
<dbReference type="EMBL" id="WJIE01000017">
    <property type="protein sequence ID" value="MRG97457.1"/>
    <property type="molecule type" value="Genomic_DNA"/>
</dbReference>
<dbReference type="PANTHER" id="PTHR22847:SF637">
    <property type="entry name" value="WD REPEAT DOMAIN 5B"/>
    <property type="match status" value="1"/>
</dbReference>
<feature type="repeat" description="WD" evidence="5">
    <location>
        <begin position="950"/>
        <end position="991"/>
    </location>
</feature>
<feature type="compositionally biased region" description="Pro residues" evidence="7">
    <location>
        <begin position="29"/>
        <end position="41"/>
    </location>
</feature>
<dbReference type="OrthoDB" id="9765809at2"/>
<feature type="repeat" description="WD" evidence="5">
    <location>
        <begin position="1074"/>
        <end position="1105"/>
    </location>
</feature>
<evidence type="ECO:0000256" key="2">
    <source>
        <dbReference type="ARBA" id="ARBA00022737"/>
    </source>
</evidence>
<dbReference type="PANTHER" id="PTHR22847">
    <property type="entry name" value="WD40 REPEAT PROTEIN"/>
    <property type="match status" value="1"/>
</dbReference>
<name>A0A6N7Q180_9BACT</name>
<evidence type="ECO:0000256" key="1">
    <source>
        <dbReference type="ARBA" id="ARBA00022574"/>
    </source>
</evidence>
<evidence type="ECO:0000313" key="10">
    <source>
        <dbReference type="Proteomes" id="UP000440224"/>
    </source>
</evidence>
<gene>
    <name evidence="9" type="ORF">GF068_36845</name>
</gene>
<comment type="caution">
    <text evidence="9">The sequence shown here is derived from an EMBL/GenBank/DDBJ whole genome shotgun (WGS) entry which is preliminary data.</text>
</comment>
<feature type="region of interest" description="Disordered" evidence="7">
    <location>
        <begin position="1"/>
        <end position="41"/>
    </location>
</feature>
<dbReference type="InterPro" id="IPR001680">
    <property type="entry name" value="WD40_rpt"/>
</dbReference>
<feature type="repeat" description="WD" evidence="5">
    <location>
        <begin position="1116"/>
        <end position="1149"/>
    </location>
</feature>
<dbReference type="CDD" id="cd00200">
    <property type="entry name" value="WD40"/>
    <property type="match status" value="2"/>
</dbReference>
<dbReference type="Pfam" id="PF00400">
    <property type="entry name" value="WD40"/>
    <property type="match status" value="10"/>
</dbReference>
<dbReference type="SMART" id="SM00220">
    <property type="entry name" value="S_TKc"/>
    <property type="match status" value="1"/>
</dbReference>
<dbReference type="InterPro" id="IPR027417">
    <property type="entry name" value="P-loop_NTPase"/>
</dbReference>
<evidence type="ECO:0000313" key="9">
    <source>
        <dbReference type="EMBL" id="MRG97457.1"/>
    </source>
</evidence>
<keyword evidence="10" id="KW-1185">Reference proteome</keyword>
<keyword evidence="3 6" id="KW-0547">Nucleotide-binding</keyword>
<organism evidence="9 10">
    <name type="scientific">Polyangium spumosum</name>
    <dbReference type="NCBI Taxonomy" id="889282"/>
    <lineage>
        <taxon>Bacteria</taxon>
        <taxon>Pseudomonadati</taxon>
        <taxon>Myxococcota</taxon>
        <taxon>Polyangia</taxon>
        <taxon>Polyangiales</taxon>
        <taxon>Polyangiaceae</taxon>
        <taxon>Polyangium</taxon>
    </lineage>
</organism>
<feature type="repeat" description="WD" evidence="5">
    <location>
        <begin position="1033"/>
        <end position="1074"/>
    </location>
</feature>
<sequence>MVGSAAGMESRTHTESCAGDTPPVSERPAPAPPAPPASAPPPLDGFIKHYEIVRTLGVGGMGSVLLARDTKLGRLVAIKLLHDDGHAGARLLDEAQFTARARHENIVVIYEIGAVDGRPYMVLEYLEGRTLRRVISSSPGGEGRALPRGLTLDIMASVVRALAAAHKSGIVHRDLKPENIMLLDAGQVKVLDFGIARPAGADERRRREGTRAYMSPEQWRGDEIDARSDLWAAGVILYELLAGAHPLAPLTAGRLAQVTDRETPMPRLADARPELAGLSKIVERCLRKKKEERFASADELLAALEPWITRSRAPSIAEGVCPFAGLAAFQESDADHFFGRERDVVAVLGTLGRQALVAVAGPSGAGKSSFVRAGVIPALRRSGEDWDVLWVRPGRAPLAALREALAPEAVDGDLGEKPALFGALLRAWCRAKGSSSRLLVFVDQLEELHTLAPDAAERAAFLACLLGAADDASSPLRVVVCVRSDYLDRIAEDRPFMAQVGAGLFFLPPVGEEGLREALTQPVMAAGYRFESEVMIADMLEELSRAKSPLPLLQFSATALWEARDRQQKMLTRVAYERMGGVGGALARHADEVVSGLSAPDQRLCRAIALRLVTPERTRAITTLRELVALGEEPAAVEAIVSRLVAARLLLVDTDAEQGSAKVELVHEALIERWPTLSRWLDENAGDARLLSRLRAVASQWHADGEPTGMLWRDRAAEEARAFLERHRRAPAEAPGARIGPLEERYLRAVISLADQDRRRRNRTLAGAFALVCAVAGVVLVLGLDARTQARRADEEAARVREQNAELALQALRGRNATRILAARKREDDPTVALALLREIEPPDLPREWPELVSAALSTGVARDVWRTSPTRVAYAAVTSPDGTRIAVAMDDHTTRILGDDLVERALLRGHEKLVWSVDWSPDGARVVTASFDGTARIWFADGSGEPLVLRGHGDMVNTARMSPDGRRVVTASDDRTSRVWSADDGRELLVLRHETEVQSAAWSPDGERIVTASLDGVARVWNTNGKGEPTLLRGHSDMVVAASFHPDGTRIATAGRDRTVRVWSAQGAELLVLRGHEEKVLSVAWSPDGARLASASKDKTARVWRADGRGSPIVLRGHGHWVYTATFSPDGERIVTTSLDGTQRRFHLGDIVAPTLLRGHEDTIRGLVFSPDGKRIATASFDGTTRIWNADGAGESEVLRGHSSEVRFVRWSPDGARLATASEDKTARVWTVDGSAAPIVLRAPGGAFQMLDWSPDGERLVTASLDGTIGLWSKRGVELGSVTKRTRDEFKWIRAFFDPSGKRVLVMDTTDSTVWLWDVDERGELSPLGHHESTVRFAKWSPDGSRVLTISNEGVARIWDTRGEAPPVEIRGPKAIFNGFFGPDGRRLILAFADGTLRPWSGDGLGAPIAAGAPEEGGINGSFSVDGSRVLTSALDGKVRVRNVDGSGAPFVLESATLALSNATWSPGGDRIAVHYEDKFAWVWPDVRPFSGPDDARLWTATSYCTPPALRVELLGVTEAEAREGEEACRRRVAITSTSDTTRRGSRAIIAPP</sequence>
<dbReference type="Gene3D" id="2.130.10.10">
    <property type="entry name" value="YVTN repeat-like/Quinoprotein amine dehydrogenase"/>
    <property type="match status" value="5"/>
</dbReference>